<proteinExistence type="predicted"/>
<protein>
    <submittedName>
        <fullName evidence="2">Uncharacterized protein</fullName>
    </submittedName>
</protein>
<gene>
    <name evidence="2" type="ORF">MSPICULIGERA_LOCUS13200</name>
</gene>
<evidence type="ECO:0000256" key="1">
    <source>
        <dbReference type="SAM" id="MobiDB-lite"/>
    </source>
</evidence>
<feature type="region of interest" description="Disordered" evidence="1">
    <location>
        <begin position="168"/>
        <end position="189"/>
    </location>
</feature>
<dbReference type="AlphaFoldDB" id="A0AA36G1K5"/>
<feature type="compositionally biased region" description="Polar residues" evidence="1">
    <location>
        <begin position="49"/>
        <end position="58"/>
    </location>
</feature>
<sequence length="234" mass="25713">MDLTDRRSTFNEYDCNSAIGSPGSVSSQKKTISDKTYVYKKPQGRGKTLQRSVKASSSRSDDLELLPAPSFSSWICDETDAARAHALTLPGSSKGLEIPMDSSQELIPHREVMSPSDPVFDVIISSMTTLLDHDNFSILPRKPIIPSAEHRPKLNLSSKVICFDRPLAPQSGPRIGEPSASTRTHNSMHKSWTEMDSIDAALQTLRINEEPGVASSQNEVQTKSEQKRDLCGIS</sequence>
<comment type="caution">
    <text evidence="2">The sequence shown here is derived from an EMBL/GenBank/DDBJ whole genome shotgun (WGS) entry which is preliminary data.</text>
</comment>
<feature type="region of interest" description="Disordered" evidence="1">
    <location>
        <begin position="206"/>
        <end position="234"/>
    </location>
</feature>
<evidence type="ECO:0000313" key="2">
    <source>
        <dbReference type="EMBL" id="CAJ0574876.1"/>
    </source>
</evidence>
<keyword evidence="3" id="KW-1185">Reference proteome</keyword>
<feature type="region of interest" description="Disordered" evidence="1">
    <location>
        <begin position="1"/>
        <end position="60"/>
    </location>
</feature>
<dbReference type="Proteomes" id="UP001177023">
    <property type="component" value="Unassembled WGS sequence"/>
</dbReference>
<name>A0AA36G1K5_9BILA</name>
<feature type="non-terminal residue" evidence="2">
    <location>
        <position position="234"/>
    </location>
</feature>
<reference evidence="2" key="1">
    <citation type="submission" date="2023-06" db="EMBL/GenBank/DDBJ databases">
        <authorList>
            <person name="Delattre M."/>
        </authorList>
    </citation>
    <scope>NUCLEOTIDE SEQUENCE</scope>
    <source>
        <strain evidence="2">AF72</strain>
    </source>
</reference>
<accession>A0AA36G1K5</accession>
<organism evidence="2 3">
    <name type="scientific">Mesorhabditis spiculigera</name>
    <dbReference type="NCBI Taxonomy" id="96644"/>
    <lineage>
        <taxon>Eukaryota</taxon>
        <taxon>Metazoa</taxon>
        <taxon>Ecdysozoa</taxon>
        <taxon>Nematoda</taxon>
        <taxon>Chromadorea</taxon>
        <taxon>Rhabditida</taxon>
        <taxon>Rhabditina</taxon>
        <taxon>Rhabditomorpha</taxon>
        <taxon>Rhabditoidea</taxon>
        <taxon>Rhabditidae</taxon>
        <taxon>Mesorhabditinae</taxon>
        <taxon>Mesorhabditis</taxon>
    </lineage>
</organism>
<feature type="compositionally biased region" description="Basic and acidic residues" evidence="1">
    <location>
        <begin position="222"/>
        <end position="234"/>
    </location>
</feature>
<evidence type="ECO:0000313" key="3">
    <source>
        <dbReference type="Proteomes" id="UP001177023"/>
    </source>
</evidence>
<dbReference type="EMBL" id="CATQJA010002634">
    <property type="protein sequence ID" value="CAJ0574876.1"/>
    <property type="molecule type" value="Genomic_DNA"/>
</dbReference>